<keyword evidence="5" id="KW-1185">Reference proteome</keyword>
<dbReference type="Proteomes" id="UP001596161">
    <property type="component" value="Unassembled WGS sequence"/>
</dbReference>
<keyword evidence="1" id="KW-0677">Repeat</keyword>
<dbReference type="InterPro" id="IPR019734">
    <property type="entry name" value="TPR_rpt"/>
</dbReference>
<gene>
    <name evidence="4" type="ORF">ACFPIB_05615</name>
</gene>
<feature type="repeat" description="TPR" evidence="3">
    <location>
        <begin position="131"/>
        <end position="164"/>
    </location>
</feature>
<name>A0ABW0EA74_9BACT</name>
<feature type="repeat" description="TPR" evidence="3">
    <location>
        <begin position="267"/>
        <end position="300"/>
    </location>
</feature>
<dbReference type="SUPFAM" id="SSF48452">
    <property type="entry name" value="TPR-like"/>
    <property type="match status" value="1"/>
</dbReference>
<protein>
    <submittedName>
        <fullName evidence="4">Tetratricopeptide repeat protein</fullName>
    </submittedName>
</protein>
<organism evidence="4 5">
    <name type="scientific">Adhaeribacter terreus</name>
    <dbReference type="NCBI Taxonomy" id="529703"/>
    <lineage>
        <taxon>Bacteria</taxon>
        <taxon>Pseudomonadati</taxon>
        <taxon>Bacteroidota</taxon>
        <taxon>Cytophagia</taxon>
        <taxon>Cytophagales</taxon>
        <taxon>Hymenobacteraceae</taxon>
        <taxon>Adhaeribacter</taxon>
    </lineage>
</organism>
<dbReference type="EMBL" id="JBHSKT010000003">
    <property type="protein sequence ID" value="MFC5270078.1"/>
    <property type="molecule type" value="Genomic_DNA"/>
</dbReference>
<dbReference type="RefSeq" id="WP_378016455.1">
    <property type="nucleotide sequence ID" value="NZ_JBHSKT010000003.1"/>
</dbReference>
<evidence type="ECO:0000313" key="5">
    <source>
        <dbReference type="Proteomes" id="UP001596161"/>
    </source>
</evidence>
<dbReference type="InterPro" id="IPR011990">
    <property type="entry name" value="TPR-like_helical_dom_sf"/>
</dbReference>
<evidence type="ECO:0000256" key="3">
    <source>
        <dbReference type="PROSITE-ProRule" id="PRU00339"/>
    </source>
</evidence>
<dbReference type="Pfam" id="PF13432">
    <property type="entry name" value="TPR_16"/>
    <property type="match status" value="3"/>
</dbReference>
<dbReference type="PANTHER" id="PTHR44943">
    <property type="entry name" value="CELLULOSE SYNTHASE OPERON PROTEIN C"/>
    <property type="match status" value="1"/>
</dbReference>
<reference evidence="5" key="1">
    <citation type="journal article" date="2019" name="Int. J. Syst. Evol. Microbiol.">
        <title>The Global Catalogue of Microorganisms (GCM) 10K type strain sequencing project: providing services to taxonomists for standard genome sequencing and annotation.</title>
        <authorList>
            <consortium name="The Broad Institute Genomics Platform"/>
            <consortium name="The Broad Institute Genome Sequencing Center for Infectious Disease"/>
            <person name="Wu L."/>
            <person name="Ma J."/>
        </authorList>
    </citation>
    <scope>NUCLEOTIDE SEQUENCE [LARGE SCALE GENOMIC DNA]</scope>
    <source>
        <strain evidence="5">KACC 12602</strain>
    </source>
</reference>
<keyword evidence="2 3" id="KW-0802">TPR repeat</keyword>
<accession>A0ABW0EA74</accession>
<proteinExistence type="predicted"/>
<dbReference type="SMART" id="SM00028">
    <property type="entry name" value="TPR"/>
    <property type="match status" value="8"/>
</dbReference>
<sequence>MMDLKTVADKPDVKIARLTEAIEREPKAAGLYAQRCRAYLDIKKNEEALKDAEKAISIDATNGEYFFLKAKAQRALNRLEAALSSAKAAETKNYRHAELYILMGEIFIIVKQYQQAIDYLNQALKLSSFNEFAYFYKGIVYAESGDTTRAISNFQTAIEQAPEFVEPYNELAKIHTAQRKFGEAHQYIQSGLRFDASNAFLHYNEGVNLVKQNLADSAATSFEKALRADTAMYLATYNLGVIAYNKDKYAEAVNYFENGLRYADRLPNLNLLLADSYEKSGRGEEALQQYNVVLQKQPENSFALKAVHRLNRQPKNAMDTTAKSKRSGQF</sequence>
<dbReference type="Gene3D" id="1.25.40.10">
    <property type="entry name" value="Tetratricopeptide repeat domain"/>
    <property type="match status" value="3"/>
</dbReference>
<dbReference type="Pfam" id="PF13181">
    <property type="entry name" value="TPR_8"/>
    <property type="match status" value="1"/>
</dbReference>
<evidence type="ECO:0000256" key="2">
    <source>
        <dbReference type="ARBA" id="ARBA00022803"/>
    </source>
</evidence>
<dbReference type="InterPro" id="IPR051685">
    <property type="entry name" value="Ycf3/AcsC/BcsC/TPR_MFPF"/>
</dbReference>
<feature type="repeat" description="TPR" evidence="3">
    <location>
        <begin position="97"/>
        <end position="130"/>
    </location>
</feature>
<comment type="caution">
    <text evidence="4">The sequence shown here is derived from an EMBL/GenBank/DDBJ whole genome shotgun (WGS) entry which is preliminary data.</text>
</comment>
<evidence type="ECO:0000313" key="4">
    <source>
        <dbReference type="EMBL" id="MFC5270078.1"/>
    </source>
</evidence>
<dbReference type="PANTHER" id="PTHR44943:SF8">
    <property type="entry name" value="TPR REPEAT-CONTAINING PROTEIN MJ0263"/>
    <property type="match status" value="1"/>
</dbReference>
<dbReference type="PROSITE" id="PS50005">
    <property type="entry name" value="TPR"/>
    <property type="match status" value="3"/>
</dbReference>
<evidence type="ECO:0000256" key="1">
    <source>
        <dbReference type="ARBA" id="ARBA00022737"/>
    </source>
</evidence>